<dbReference type="Proteomes" id="UP000027222">
    <property type="component" value="Unassembled WGS sequence"/>
</dbReference>
<dbReference type="HOGENOM" id="CLU_1652273_0_0_1"/>
<protein>
    <submittedName>
        <fullName evidence="1">Uncharacterized protein</fullName>
    </submittedName>
</protein>
<keyword evidence="2" id="KW-1185">Reference proteome</keyword>
<organism evidence="1 2">
    <name type="scientific">Galerina marginata (strain CBS 339.88)</name>
    <dbReference type="NCBI Taxonomy" id="685588"/>
    <lineage>
        <taxon>Eukaryota</taxon>
        <taxon>Fungi</taxon>
        <taxon>Dikarya</taxon>
        <taxon>Basidiomycota</taxon>
        <taxon>Agaricomycotina</taxon>
        <taxon>Agaricomycetes</taxon>
        <taxon>Agaricomycetidae</taxon>
        <taxon>Agaricales</taxon>
        <taxon>Agaricineae</taxon>
        <taxon>Strophariaceae</taxon>
        <taxon>Galerina</taxon>
    </lineage>
</organism>
<dbReference type="EMBL" id="KL142412">
    <property type="protein sequence ID" value="KDR67851.1"/>
    <property type="molecule type" value="Genomic_DNA"/>
</dbReference>
<evidence type="ECO:0000313" key="2">
    <source>
        <dbReference type="Proteomes" id="UP000027222"/>
    </source>
</evidence>
<reference evidence="2" key="1">
    <citation type="journal article" date="2014" name="Proc. Natl. Acad. Sci. U.S.A.">
        <title>Extensive sampling of basidiomycete genomes demonstrates inadequacy of the white-rot/brown-rot paradigm for wood decay fungi.</title>
        <authorList>
            <person name="Riley R."/>
            <person name="Salamov A.A."/>
            <person name="Brown D.W."/>
            <person name="Nagy L.G."/>
            <person name="Floudas D."/>
            <person name="Held B.W."/>
            <person name="Levasseur A."/>
            <person name="Lombard V."/>
            <person name="Morin E."/>
            <person name="Otillar R."/>
            <person name="Lindquist E.A."/>
            <person name="Sun H."/>
            <person name="LaButti K.M."/>
            <person name="Schmutz J."/>
            <person name="Jabbour D."/>
            <person name="Luo H."/>
            <person name="Baker S.E."/>
            <person name="Pisabarro A.G."/>
            <person name="Walton J.D."/>
            <person name="Blanchette R.A."/>
            <person name="Henrissat B."/>
            <person name="Martin F."/>
            <person name="Cullen D."/>
            <person name="Hibbett D.S."/>
            <person name="Grigoriev I.V."/>
        </authorList>
    </citation>
    <scope>NUCLEOTIDE SEQUENCE [LARGE SCALE GENOMIC DNA]</scope>
    <source>
        <strain evidence="2">CBS 339.88</strain>
    </source>
</reference>
<dbReference type="AlphaFoldDB" id="A0A067SAG4"/>
<accession>A0A067SAG4</accession>
<sequence>MVDYNAISSVSSLLQVLRSLSLIEKLSRFSTVTMSRLSSCTTLILVDGYIFLLRSSGSEGKATLSMKSVGWSVVRCGPTCVASTMASKEPYSSLPLTSPFPLIYRRDLLESGYMTSGSTSISYGRESYPDTRVSSIPFCDDIVLHPYPSNPGPICATFDN</sequence>
<gene>
    <name evidence="1" type="ORF">GALMADRAFT_1065265</name>
</gene>
<proteinExistence type="predicted"/>
<evidence type="ECO:0000313" key="1">
    <source>
        <dbReference type="EMBL" id="KDR67851.1"/>
    </source>
</evidence>
<name>A0A067SAG4_GALM3</name>